<feature type="compositionally biased region" description="Polar residues" evidence="1">
    <location>
        <begin position="113"/>
        <end position="124"/>
    </location>
</feature>
<gene>
    <name evidence="2" type="primary">cysG_3</name>
    <name evidence="2" type="ORF">BN996_03858</name>
</gene>
<evidence type="ECO:0000313" key="3">
    <source>
        <dbReference type="Proteomes" id="UP000198902"/>
    </source>
</evidence>
<reference evidence="3" key="1">
    <citation type="submission" date="2015-03" db="EMBL/GenBank/DDBJ databases">
        <authorList>
            <person name="Urmite Genomes"/>
        </authorList>
    </citation>
    <scope>NUCLEOTIDE SEQUENCE [LARGE SCALE GENOMIC DNA]</scope>
    <source>
        <strain evidence="3">Arc-Hr</strain>
    </source>
</reference>
<name>A0A0D6JXR5_9EURY</name>
<proteinExistence type="predicted"/>
<dbReference type="AlphaFoldDB" id="A0A0D6JXR5"/>
<keyword evidence="3" id="KW-1185">Reference proteome</keyword>
<protein>
    <submittedName>
        <fullName evidence="2">Siroheme synthase</fullName>
    </submittedName>
</protein>
<dbReference type="Pfam" id="PF13241">
    <property type="entry name" value="NAD_binding_7"/>
    <property type="match status" value="1"/>
</dbReference>
<dbReference type="EMBL" id="CSTE01000006">
    <property type="protein sequence ID" value="CQR53905.1"/>
    <property type="molecule type" value="Genomic_DNA"/>
</dbReference>
<feature type="region of interest" description="Disordered" evidence="1">
    <location>
        <begin position="90"/>
        <end position="133"/>
    </location>
</feature>
<evidence type="ECO:0000256" key="1">
    <source>
        <dbReference type="SAM" id="MobiDB-lite"/>
    </source>
</evidence>
<organism evidence="2 3">
    <name type="scientific">Haloferax massiliensis</name>
    <dbReference type="NCBI Taxonomy" id="1476858"/>
    <lineage>
        <taxon>Archaea</taxon>
        <taxon>Methanobacteriati</taxon>
        <taxon>Methanobacteriota</taxon>
        <taxon>Stenosarchaea group</taxon>
        <taxon>Halobacteria</taxon>
        <taxon>Halobacteriales</taxon>
        <taxon>Haloferacaceae</taxon>
        <taxon>Haloferax</taxon>
    </lineage>
</organism>
<evidence type="ECO:0000313" key="2">
    <source>
        <dbReference type="EMBL" id="CQR53905.1"/>
    </source>
</evidence>
<sequence>MIPLVHDLSDETVVVFGGGPVGARKARRFAREARTVVVSPEFGDRDFGDAELVRAAPKPEEVPSWVERFGPALVVAATDDDAVNDAVVAAARPPSRTATCRSQSRPAGRVRPSRSTSGSASNPSWRGRARWPR</sequence>
<feature type="compositionally biased region" description="Polar residues" evidence="1">
    <location>
        <begin position="96"/>
        <end position="105"/>
    </location>
</feature>
<accession>A0A0D6JXR5</accession>
<dbReference type="Proteomes" id="UP000198902">
    <property type="component" value="Unassembled WGS sequence"/>
</dbReference>
<dbReference type="InterPro" id="IPR036291">
    <property type="entry name" value="NAD(P)-bd_dom_sf"/>
</dbReference>
<dbReference type="SUPFAM" id="SSF51735">
    <property type="entry name" value="NAD(P)-binding Rossmann-fold domains"/>
    <property type="match status" value="1"/>
</dbReference>
<dbReference type="Gene3D" id="3.40.50.720">
    <property type="entry name" value="NAD(P)-binding Rossmann-like Domain"/>
    <property type="match status" value="1"/>
</dbReference>